<dbReference type="VEuPathDB" id="FungiDB:GMDG_02881"/>
<dbReference type="RefSeq" id="XP_024326084.1">
    <property type="nucleotide sequence ID" value="XM_024466279.1"/>
</dbReference>
<dbReference type="AlphaFoldDB" id="A0A177AHS6"/>
<gene>
    <name evidence="1" type="ORF">VC83_02621</name>
</gene>
<dbReference type="Proteomes" id="UP000077154">
    <property type="component" value="Unassembled WGS sequence"/>
</dbReference>
<evidence type="ECO:0000313" key="1">
    <source>
        <dbReference type="EMBL" id="OAF60803.1"/>
    </source>
</evidence>
<dbReference type="EMBL" id="KV441390">
    <property type="protein sequence ID" value="OAF60803.1"/>
    <property type="molecule type" value="Genomic_DNA"/>
</dbReference>
<dbReference type="GeneID" id="36285700"/>
<proteinExistence type="predicted"/>
<accession>A0A177AHS6</accession>
<name>A0A177AHS6_9PEZI</name>
<sequence length="110" mass="11878">MNNAQASARRPPQPPLNFAALADPTSVLQASNKLCENLQQFGDNLVSTVTPEKATFDNVLQHENEMQLTSNLITVIALVAPDTALRNSAAEASDKISHCVMDCKESNIDL</sequence>
<reference evidence="1" key="1">
    <citation type="submission" date="2016-03" db="EMBL/GenBank/DDBJ databases">
        <title>Updated assembly of Pseudogymnoascus destructans, the fungus causing white-nose syndrome of bats.</title>
        <authorList>
            <person name="Palmer J.M."/>
            <person name="Drees K.P."/>
            <person name="Foster J.T."/>
            <person name="Lindner D.L."/>
        </authorList>
    </citation>
    <scope>NUCLEOTIDE SEQUENCE [LARGE SCALE GENOMIC DNA]</scope>
    <source>
        <strain evidence="1">20631-21</strain>
    </source>
</reference>
<dbReference type="Gene3D" id="1.20.1050.40">
    <property type="entry name" value="Endopeptidase. Chain P, domain 1"/>
    <property type="match status" value="1"/>
</dbReference>
<dbReference type="InterPro" id="IPR024080">
    <property type="entry name" value="Neurolysin/TOP_N"/>
</dbReference>
<organism evidence="1">
    <name type="scientific">Pseudogymnoascus destructans</name>
    <dbReference type="NCBI Taxonomy" id="655981"/>
    <lineage>
        <taxon>Eukaryota</taxon>
        <taxon>Fungi</taxon>
        <taxon>Dikarya</taxon>
        <taxon>Ascomycota</taxon>
        <taxon>Pezizomycotina</taxon>
        <taxon>Leotiomycetes</taxon>
        <taxon>Thelebolales</taxon>
        <taxon>Thelebolaceae</taxon>
        <taxon>Pseudogymnoascus</taxon>
    </lineage>
</organism>
<protein>
    <submittedName>
        <fullName evidence="1">Uncharacterized protein</fullName>
    </submittedName>
</protein>
<dbReference type="OrthoDB" id="534666at2759"/>